<dbReference type="Gramene" id="mRNA:HanXRQr2_Chr17g0794121">
    <property type="protein sequence ID" value="mRNA:HanXRQr2_Chr17g0794121"/>
    <property type="gene ID" value="HanXRQr2_Chr17g0794121"/>
</dbReference>
<keyword evidence="3" id="KW-1185">Reference proteome</keyword>
<evidence type="ECO:0000256" key="1">
    <source>
        <dbReference type="SAM" id="Coils"/>
    </source>
</evidence>
<proteinExistence type="predicted"/>
<comment type="caution">
    <text evidence="2">The sequence shown here is derived from an EMBL/GenBank/DDBJ whole genome shotgun (WGS) entry which is preliminary data.</text>
</comment>
<organism evidence="2 3">
    <name type="scientific">Helianthus annuus</name>
    <name type="common">Common sunflower</name>
    <dbReference type="NCBI Taxonomy" id="4232"/>
    <lineage>
        <taxon>Eukaryota</taxon>
        <taxon>Viridiplantae</taxon>
        <taxon>Streptophyta</taxon>
        <taxon>Embryophyta</taxon>
        <taxon>Tracheophyta</taxon>
        <taxon>Spermatophyta</taxon>
        <taxon>Magnoliopsida</taxon>
        <taxon>eudicotyledons</taxon>
        <taxon>Gunneridae</taxon>
        <taxon>Pentapetalae</taxon>
        <taxon>asterids</taxon>
        <taxon>campanulids</taxon>
        <taxon>Asterales</taxon>
        <taxon>Asteraceae</taxon>
        <taxon>Asteroideae</taxon>
        <taxon>Heliantheae alliance</taxon>
        <taxon>Heliantheae</taxon>
        <taxon>Helianthus</taxon>
    </lineage>
</organism>
<protein>
    <submittedName>
        <fullName evidence="2">Uncharacterized protein</fullName>
    </submittedName>
</protein>
<name>A0A9K3GTA9_HELAN</name>
<feature type="coiled-coil region" evidence="1">
    <location>
        <begin position="74"/>
        <end position="101"/>
    </location>
</feature>
<dbReference type="Proteomes" id="UP000215914">
    <property type="component" value="Unassembled WGS sequence"/>
</dbReference>
<dbReference type="EMBL" id="MNCJ02000332">
    <property type="protein sequence ID" value="KAF5754690.1"/>
    <property type="molecule type" value="Genomic_DNA"/>
</dbReference>
<gene>
    <name evidence="2" type="ORF">HanXRQr2_Chr17g0794121</name>
</gene>
<dbReference type="AlphaFoldDB" id="A0A9K3GTA9"/>
<keyword evidence="1" id="KW-0175">Coiled coil</keyword>
<sequence length="156" mass="17739">MFGINTPVDHTRSRRMKSQDLGLAVLANQAQSNVYVVELYRRWVEAESVRENLEHDLLSMKDKMQRTPDTEKKISQLNLDLVTQKEKIKALSAQYQSAQTDTASAGEERDKVAVELTRFAAVMKESDKAYKDHLAKMEESLSQARDACERMAKGFA</sequence>
<reference evidence="2" key="1">
    <citation type="journal article" date="2017" name="Nature">
        <title>The sunflower genome provides insights into oil metabolism, flowering and Asterid evolution.</title>
        <authorList>
            <person name="Badouin H."/>
            <person name="Gouzy J."/>
            <person name="Grassa C.J."/>
            <person name="Murat F."/>
            <person name="Staton S.E."/>
            <person name="Cottret L."/>
            <person name="Lelandais-Briere C."/>
            <person name="Owens G.L."/>
            <person name="Carrere S."/>
            <person name="Mayjonade B."/>
            <person name="Legrand L."/>
            <person name="Gill N."/>
            <person name="Kane N.C."/>
            <person name="Bowers J.E."/>
            <person name="Hubner S."/>
            <person name="Bellec A."/>
            <person name="Berard A."/>
            <person name="Berges H."/>
            <person name="Blanchet N."/>
            <person name="Boniface M.C."/>
            <person name="Brunel D."/>
            <person name="Catrice O."/>
            <person name="Chaidir N."/>
            <person name="Claudel C."/>
            <person name="Donnadieu C."/>
            <person name="Faraut T."/>
            <person name="Fievet G."/>
            <person name="Helmstetter N."/>
            <person name="King M."/>
            <person name="Knapp S.J."/>
            <person name="Lai Z."/>
            <person name="Le Paslier M.C."/>
            <person name="Lippi Y."/>
            <person name="Lorenzon L."/>
            <person name="Mandel J.R."/>
            <person name="Marage G."/>
            <person name="Marchand G."/>
            <person name="Marquand E."/>
            <person name="Bret-Mestries E."/>
            <person name="Morien E."/>
            <person name="Nambeesan S."/>
            <person name="Nguyen T."/>
            <person name="Pegot-Espagnet P."/>
            <person name="Pouilly N."/>
            <person name="Raftis F."/>
            <person name="Sallet E."/>
            <person name="Schiex T."/>
            <person name="Thomas J."/>
            <person name="Vandecasteele C."/>
            <person name="Vares D."/>
            <person name="Vear F."/>
            <person name="Vautrin S."/>
            <person name="Crespi M."/>
            <person name="Mangin B."/>
            <person name="Burke J.M."/>
            <person name="Salse J."/>
            <person name="Munos S."/>
            <person name="Vincourt P."/>
            <person name="Rieseberg L.H."/>
            <person name="Langlade N.B."/>
        </authorList>
    </citation>
    <scope>NUCLEOTIDE SEQUENCE</scope>
    <source>
        <tissue evidence="2">Leaves</tissue>
    </source>
</reference>
<accession>A0A9K3GTA9</accession>
<reference evidence="2" key="2">
    <citation type="submission" date="2020-06" db="EMBL/GenBank/DDBJ databases">
        <title>Helianthus annuus Genome sequencing and assembly Release 2.</title>
        <authorList>
            <person name="Gouzy J."/>
            <person name="Langlade N."/>
            <person name="Munos S."/>
        </authorList>
    </citation>
    <scope>NUCLEOTIDE SEQUENCE</scope>
    <source>
        <tissue evidence="2">Leaves</tissue>
    </source>
</reference>
<evidence type="ECO:0000313" key="2">
    <source>
        <dbReference type="EMBL" id="KAF5754690.1"/>
    </source>
</evidence>
<evidence type="ECO:0000313" key="3">
    <source>
        <dbReference type="Proteomes" id="UP000215914"/>
    </source>
</evidence>